<dbReference type="AlphaFoldDB" id="A0A396HXL1"/>
<comment type="caution">
    <text evidence="1">The sequence shown here is derived from an EMBL/GenBank/DDBJ whole genome shotgun (WGS) entry which is preliminary data.</text>
</comment>
<name>A0A396HXL1_MEDTR</name>
<gene>
    <name evidence="1" type="ORF">MtrunA17_Chr5g0438341</name>
</gene>
<accession>A0A396HXL1</accession>
<organism evidence="1">
    <name type="scientific">Medicago truncatula</name>
    <name type="common">Barrel medic</name>
    <name type="synonym">Medicago tribuloides</name>
    <dbReference type="NCBI Taxonomy" id="3880"/>
    <lineage>
        <taxon>Eukaryota</taxon>
        <taxon>Viridiplantae</taxon>
        <taxon>Streptophyta</taxon>
        <taxon>Embryophyta</taxon>
        <taxon>Tracheophyta</taxon>
        <taxon>Spermatophyta</taxon>
        <taxon>Magnoliopsida</taxon>
        <taxon>eudicotyledons</taxon>
        <taxon>Gunneridae</taxon>
        <taxon>Pentapetalae</taxon>
        <taxon>rosids</taxon>
        <taxon>fabids</taxon>
        <taxon>Fabales</taxon>
        <taxon>Fabaceae</taxon>
        <taxon>Papilionoideae</taxon>
        <taxon>50 kb inversion clade</taxon>
        <taxon>NPAAA clade</taxon>
        <taxon>Hologalegina</taxon>
        <taxon>IRL clade</taxon>
        <taxon>Trifolieae</taxon>
        <taxon>Medicago</taxon>
    </lineage>
</organism>
<protein>
    <submittedName>
        <fullName evidence="1">Uncharacterized protein</fullName>
    </submittedName>
</protein>
<evidence type="ECO:0000313" key="1">
    <source>
        <dbReference type="EMBL" id="RHN57248.1"/>
    </source>
</evidence>
<sequence>MGILYPPPPPFPPFPLPPPFRPVVCHPVPLVILISLSHIVPSTYPFLQ</sequence>
<proteinExistence type="predicted"/>
<dbReference type="EMBL" id="PSQE01000005">
    <property type="protein sequence ID" value="RHN57248.1"/>
    <property type="molecule type" value="Genomic_DNA"/>
</dbReference>
<reference evidence="1" key="1">
    <citation type="journal article" date="2018" name="Nat. Plants">
        <title>Whole-genome landscape of Medicago truncatula symbiotic genes.</title>
        <authorList>
            <person name="Pecrix Y."/>
            <person name="Gamas P."/>
            <person name="Carrere S."/>
        </authorList>
    </citation>
    <scope>NUCLEOTIDE SEQUENCE</scope>
    <source>
        <tissue evidence="1">Leaves</tissue>
    </source>
</reference>
<dbReference type="Gramene" id="rna32768">
    <property type="protein sequence ID" value="RHN57248.1"/>
    <property type="gene ID" value="gene32768"/>
</dbReference>
<dbReference type="Proteomes" id="UP000265566">
    <property type="component" value="Chromosome 5"/>
</dbReference>